<feature type="compositionally biased region" description="Acidic residues" evidence="1">
    <location>
        <begin position="1"/>
        <end position="11"/>
    </location>
</feature>
<feature type="compositionally biased region" description="Basic and acidic residues" evidence="1">
    <location>
        <begin position="888"/>
        <end position="903"/>
    </location>
</feature>
<proteinExistence type="predicted"/>
<dbReference type="EMBL" id="JAGEUA010000009">
    <property type="protein sequence ID" value="KAL0966460.1"/>
    <property type="molecule type" value="Genomic_DNA"/>
</dbReference>
<sequence>MEREPEDQEEFSESHRSASSPQSSVLWEKCIQQSFFVDLSEDESIHFSDLEASFTMHLSQAALENSIHLSGNVEQSVSDHRESTGNVEQSVSDHRESTGNSSFASSQSERVVQGEIKTMNCVACVSAQRPNTEQGNSIWEETQADTSDEDQEDLPYDEDLGCQYVNSGSHRPGALHSRHNVNGHSDLPAMVEEVNIIQDPFQIKGNTMSPASPNKRHSKVDSNPTEAVPAHNSQVGEAPFPDINQLLLRHFSQDELLCSARGIESETIPEVSLLESSMDETIQSRTRSFSELKYGQGQVHFPLPDFTKVAPKVKIPKSTPGTVRPVSQSPTFLRAQSSPGMLGRSSTLEVISRAMEDSVQSSERPYMFRDQDKQTGSSSGLVTHLQAEYDKLLTKYAEAENLIDQMRLGTNTKATSDFTLEFDCSDKEELCLVGSHFGSALLPNTPSPLGQCSDEPHQPNPGIQPTTSTQTDLQGPTEGDRMTCELRDIICQFMQKLDEFKTCLYTKSITIEEQQMVFKSIMAAQDQLERRYISKKEEHRTLEMQNYMGLARNTGQFDPERQVEGEIFRIGMHLEDIKDLVDKNRCELELSPHHPPSRLTPLPVCEEPRPGLLTASPPPALPQKVLALQDPGLRLDTMEANEVHLNEGLDLSCDVTSADFLLNSSGHGSFSLRLSQGSLDRLDINTEEEVERRSVLSEGTAHKRVLHCFAEKIPGTPDRLWTSESLLQSPVSSDWESSLREKCNLAVNDSSSSDVNTKSVTEKTPSFSQRIVSLETDSGFGSSDLSRPVTGFSQPEHGPESFMLQCDVNGHSQNMSDSDGSCSNLQTTMRQPVQMEQRRPSLQTAVHPAGLNGDRRPSLQTPVQLQLSRTPMEHCVTSAQTVPARLHECDSQRPRQHSPEHQSKPSISINTLQKDCRSHTCPCHSGAIQALQSEVSQLKRDLEDGLVQLPHLAQRMDHLTSRYRQDRDRRSKTRPRTTHHKPAGSRRILTNTKIEDWISSDMEPSTSRGDPDSEESDHSGILLPFHSTPLDGRRGSSKPYTCSDEPWKPQSKKHSTTERNYEMETSSINNSGPPVLRLSQKNSSFRYQCNDLHPASGSAAPPGDIQHNYYKARYPPSSKPREKPLLQVNYGSSCSLPANFKVWEQNSVSQHRRISTQSDSALLPSNIYFQRTLPPAHGSPKTGGRSRRHMTNKEEDINRTLDRAIEAALCMKRTTDKMAKSLSADLAKAAFYRKLHGLKPLTGVNTAGYQHSDSPS</sequence>
<dbReference type="PANTHER" id="PTHR21510:SF16">
    <property type="entry name" value="PROTEIN AKNAD1"/>
    <property type="match status" value="1"/>
</dbReference>
<feature type="compositionally biased region" description="Polar residues" evidence="1">
    <location>
        <begin position="130"/>
        <end position="140"/>
    </location>
</feature>
<feature type="region of interest" description="Disordered" evidence="1">
    <location>
        <begin position="1171"/>
        <end position="1193"/>
    </location>
</feature>
<reference evidence="2 3" key="1">
    <citation type="submission" date="2024-06" db="EMBL/GenBank/DDBJ databases">
        <authorList>
            <person name="Pan Q."/>
            <person name="Wen M."/>
            <person name="Jouanno E."/>
            <person name="Zahm M."/>
            <person name="Klopp C."/>
            <person name="Cabau C."/>
            <person name="Louis A."/>
            <person name="Berthelot C."/>
            <person name="Parey E."/>
            <person name="Roest Crollius H."/>
            <person name="Montfort J."/>
            <person name="Robinson-Rechavi M."/>
            <person name="Bouchez O."/>
            <person name="Lampietro C."/>
            <person name="Lopez Roques C."/>
            <person name="Donnadieu C."/>
            <person name="Postlethwait J."/>
            <person name="Bobe J."/>
            <person name="Verreycken H."/>
            <person name="Guiguen Y."/>
        </authorList>
    </citation>
    <scope>NUCLEOTIDE SEQUENCE [LARGE SCALE GENOMIC DNA]</scope>
    <source>
        <strain evidence="2">Up_M1</strain>
        <tissue evidence="2">Testis</tissue>
    </source>
</reference>
<dbReference type="Proteomes" id="UP001557470">
    <property type="component" value="Unassembled WGS sequence"/>
</dbReference>
<feature type="compositionally biased region" description="Acidic residues" evidence="1">
    <location>
        <begin position="142"/>
        <end position="152"/>
    </location>
</feature>
<dbReference type="PANTHER" id="PTHR21510">
    <property type="entry name" value="AKNA DOMAIN-CONTAINING PROTEIN"/>
    <property type="match status" value="1"/>
</dbReference>
<feature type="region of interest" description="Disordered" evidence="1">
    <location>
        <begin position="209"/>
        <end position="237"/>
    </location>
</feature>
<feature type="compositionally biased region" description="Polar residues" evidence="1">
    <location>
        <begin position="461"/>
        <end position="474"/>
    </location>
</feature>
<organism evidence="2 3">
    <name type="scientific">Umbra pygmaea</name>
    <name type="common">Eastern mudminnow</name>
    <dbReference type="NCBI Taxonomy" id="75934"/>
    <lineage>
        <taxon>Eukaryota</taxon>
        <taxon>Metazoa</taxon>
        <taxon>Chordata</taxon>
        <taxon>Craniata</taxon>
        <taxon>Vertebrata</taxon>
        <taxon>Euteleostomi</taxon>
        <taxon>Actinopterygii</taxon>
        <taxon>Neopterygii</taxon>
        <taxon>Teleostei</taxon>
        <taxon>Protacanthopterygii</taxon>
        <taxon>Esociformes</taxon>
        <taxon>Umbridae</taxon>
        <taxon>Umbra</taxon>
    </lineage>
</organism>
<protein>
    <submittedName>
        <fullName evidence="2">Uncharacterized protein</fullName>
    </submittedName>
</protein>
<feature type="compositionally biased region" description="Polar residues" evidence="1">
    <location>
        <begin position="221"/>
        <end position="235"/>
    </location>
</feature>
<evidence type="ECO:0000313" key="2">
    <source>
        <dbReference type="EMBL" id="KAL0966460.1"/>
    </source>
</evidence>
<feature type="compositionally biased region" description="Basic residues" evidence="1">
    <location>
        <begin position="970"/>
        <end position="984"/>
    </location>
</feature>
<accession>A0ABD0W6G0</accession>
<evidence type="ECO:0000313" key="3">
    <source>
        <dbReference type="Proteomes" id="UP001557470"/>
    </source>
</evidence>
<feature type="region of interest" description="Disordered" evidence="1">
    <location>
        <begin position="1"/>
        <end position="24"/>
    </location>
</feature>
<feature type="region of interest" description="Disordered" evidence="1">
    <location>
        <begin position="888"/>
        <end position="907"/>
    </location>
</feature>
<evidence type="ECO:0000256" key="1">
    <source>
        <dbReference type="SAM" id="MobiDB-lite"/>
    </source>
</evidence>
<name>A0ABD0W6G0_UMBPY</name>
<keyword evidence="3" id="KW-1185">Reference proteome</keyword>
<feature type="region of interest" description="Disordered" evidence="1">
    <location>
        <begin position="957"/>
        <end position="1057"/>
    </location>
</feature>
<feature type="compositionally biased region" description="Polar residues" evidence="1">
    <location>
        <begin position="98"/>
        <end position="107"/>
    </location>
</feature>
<dbReference type="AlphaFoldDB" id="A0ABD0W6G0"/>
<feature type="compositionally biased region" description="Basic and acidic residues" evidence="1">
    <location>
        <begin position="957"/>
        <end position="969"/>
    </location>
</feature>
<feature type="region of interest" description="Disordered" evidence="1">
    <location>
        <begin position="130"/>
        <end position="152"/>
    </location>
</feature>
<feature type="region of interest" description="Disordered" evidence="1">
    <location>
        <begin position="72"/>
        <end position="107"/>
    </location>
</feature>
<dbReference type="InterPro" id="IPR052655">
    <property type="entry name" value="AKNA_Centrosome-Trans_reg"/>
</dbReference>
<feature type="region of interest" description="Disordered" evidence="1">
    <location>
        <begin position="446"/>
        <end position="479"/>
    </location>
</feature>
<comment type="caution">
    <text evidence="2">The sequence shown here is derived from an EMBL/GenBank/DDBJ whole genome shotgun (WGS) entry which is preliminary data.</text>
</comment>
<gene>
    <name evidence="2" type="ORF">UPYG_G00295550</name>
</gene>